<dbReference type="Pfam" id="PF01418">
    <property type="entry name" value="HTH_6"/>
    <property type="match status" value="1"/>
</dbReference>
<dbReference type="PROSITE" id="PS51071">
    <property type="entry name" value="HTH_RPIR"/>
    <property type="match status" value="1"/>
</dbReference>
<evidence type="ECO:0000256" key="2">
    <source>
        <dbReference type="ARBA" id="ARBA00023125"/>
    </source>
</evidence>
<dbReference type="InterPro" id="IPR036388">
    <property type="entry name" value="WH-like_DNA-bd_sf"/>
</dbReference>
<sequence length="267" mass="30521">MEILCEIQKRYNEFSDKEKAIADYIMQYKEVIKNANITDLAKTIGTSGSTITRFAKKIGCESFVDLKIKLSASKKESDNNIDQNDVFSYVYQYYNEAIERTKYLIDKETIFNIVKEIKKARNIYIYGVGSSGLTADEMMQRLLRMGFNTLSISDSHMMIINSSIVSEKDLVIGLSIGGETKEVVQALRVCKENEAKVIAITSFEGSSITKYSDINLMVYNPKFIDKNRFINSQFSVMYVLDLISMVLLKDENLREKMQITIDAIIKE</sequence>
<dbReference type="InterPro" id="IPR047640">
    <property type="entry name" value="RpiR-like"/>
</dbReference>
<protein>
    <submittedName>
        <fullName evidence="6">MurR/RpiR family transcriptional regulator</fullName>
    </submittedName>
</protein>
<evidence type="ECO:0000256" key="3">
    <source>
        <dbReference type="ARBA" id="ARBA00023163"/>
    </source>
</evidence>
<dbReference type="Proteomes" id="UP000596929">
    <property type="component" value="Unassembled WGS sequence"/>
</dbReference>
<keyword evidence="3" id="KW-0804">Transcription</keyword>
<dbReference type="CDD" id="cd05013">
    <property type="entry name" value="SIS_RpiR"/>
    <property type="match status" value="1"/>
</dbReference>
<dbReference type="PANTHER" id="PTHR30514">
    <property type="entry name" value="GLUCOKINASE"/>
    <property type="match status" value="1"/>
</dbReference>
<dbReference type="SUPFAM" id="SSF46689">
    <property type="entry name" value="Homeodomain-like"/>
    <property type="match status" value="1"/>
</dbReference>
<accession>A0ABR7D9Z5</accession>
<dbReference type="Gene3D" id="1.10.10.10">
    <property type="entry name" value="Winged helix-like DNA-binding domain superfamily/Winged helix DNA-binding domain"/>
    <property type="match status" value="1"/>
</dbReference>
<dbReference type="Gene3D" id="3.40.50.10490">
    <property type="entry name" value="Glucose-6-phosphate isomerase like protein, domain 1"/>
    <property type="match status" value="1"/>
</dbReference>
<evidence type="ECO:0000313" key="7">
    <source>
        <dbReference type="Proteomes" id="UP000596929"/>
    </source>
</evidence>
<dbReference type="PROSITE" id="PS51464">
    <property type="entry name" value="SIS"/>
    <property type="match status" value="1"/>
</dbReference>
<feature type="domain" description="HTH rpiR-type" evidence="4">
    <location>
        <begin position="1"/>
        <end position="77"/>
    </location>
</feature>
<reference evidence="6 7" key="1">
    <citation type="submission" date="2020-08" db="EMBL/GenBank/DDBJ databases">
        <title>Genome public.</title>
        <authorList>
            <person name="Liu C."/>
            <person name="Sun Q."/>
        </authorList>
    </citation>
    <scope>NUCLEOTIDE SEQUENCE [LARGE SCALE GENOMIC DNA]</scope>
    <source>
        <strain evidence="6 7">NSJ-6</strain>
    </source>
</reference>
<comment type="caution">
    <text evidence="6">The sequence shown here is derived from an EMBL/GenBank/DDBJ whole genome shotgun (WGS) entry which is preliminary data.</text>
</comment>
<evidence type="ECO:0000313" key="6">
    <source>
        <dbReference type="EMBL" id="MBC5628206.1"/>
    </source>
</evidence>
<dbReference type="EMBL" id="JACOOO010000005">
    <property type="protein sequence ID" value="MBC5628206.1"/>
    <property type="molecule type" value="Genomic_DNA"/>
</dbReference>
<dbReference type="InterPro" id="IPR009057">
    <property type="entry name" value="Homeodomain-like_sf"/>
</dbReference>
<dbReference type="InterPro" id="IPR000281">
    <property type="entry name" value="HTH_RpiR"/>
</dbReference>
<dbReference type="InterPro" id="IPR001347">
    <property type="entry name" value="SIS_dom"/>
</dbReference>
<name>A0ABR7D9Z5_9CLOT</name>
<keyword evidence="7" id="KW-1185">Reference proteome</keyword>
<dbReference type="SUPFAM" id="SSF53697">
    <property type="entry name" value="SIS domain"/>
    <property type="match status" value="1"/>
</dbReference>
<feature type="domain" description="SIS" evidence="5">
    <location>
        <begin position="113"/>
        <end position="250"/>
    </location>
</feature>
<dbReference type="Pfam" id="PF01380">
    <property type="entry name" value="SIS"/>
    <property type="match status" value="1"/>
</dbReference>
<organism evidence="6 7">
    <name type="scientific">Clostridium hominis</name>
    <dbReference type="NCBI Taxonomy" id="2763036"/>
    <lineage>
        <taxon>Bacteria</taxon>
        <taxon>Bacillati</taxon>
        <taxon>Bacillota</taxon>
        <taxon>Clostridia</taxon>
        <taxon>Eubacteriales</taxon>
        <taxon>Clostridiaceae</taxon>
        <taxon>Clostridium</taxon>
    </lineage>
</organism>
<dbReference type="InterPro" id="IPR035472">
    <property type="entry name" value="RpiR-like_SIS"/>
</dbReference>
<keyword evidence="2" id="KW-0238">DNA-binding</keyword>
<evidence type="ECO:0000256" key="1">
    <source>
        <dbReference type="ARBA" id="ARBA00023015"/>
    </source>
</evidence>
<evidence type="ECO:0000259" key="5">
    <source>
        <dbReference type="PROSITE" id="PS51464"/>
    </source>
</evidence>
<dbReference type="InterPro" id="IPR046348">
    <property type="entry name" value="SIS_dom_sf"/>
</dbReference>
<evidence type="ECO:0000259" key="4">
    <source>
        <dbReference type="PROSITE" id="PS51071"/>
    </source>
</evidence>
<dbReference type="RefSeq" id="WP_032117849.1">
    <property type="nucleotide sequence ID" value="NZ_JACOOO010000005.1"/>
</dbReference>
<gene>
    <name evidence="6" type="ORF">H8S20_04780</name>
</gene>
<keyword evidence="1" id="KW-0805">Transcription regulation</keyword>
<dbReference type="PANTHER" id="PTHR30514:SF21">
    <property type="entry name" value="RPIR-FAMILY TRANSCRIPTIONAL REGULATOR"/>
    <property type="match status" value="1"/>
</dbReference>
<proteinExistence type="predicted"/>